<dbReference type="Gene3D" id="3.40.50.300">
    <property type="entry name" value="P-loop containing nucleotide triphosphate hydrolases"/>
    <property type="match status" value="1"/>
</dbReference>
<comment type="caution">
    <text evidence="9">Lacks conserved residue(s) required for the propagation of feature annotation.</text>
</comment>
<comment type="domain">
    <text evidence="9">Has 3 domains, the large (RuvB-L) and small ATPase (RuvB-S) domains and the C-terminal head (RuvB-H) domain. The head domain binds DNA, while the ATPase domains jointly bind ATP, ADP or are empty depending on the state of the subunit in the translocation cycle. During a single DNA translocation step the structure of each domain remains the same, but their relative positions change.</text>
</comment>
<dbReference type="Pfam" id="PF05496">
    <property type="entry name" value="RuvB_N"/>
    <property type="match status" value="1"/>
</dbReference>
<sequence length="340" mass="38550">MIERIFTPNRSKDEIEFDNALRPKCFNDFIGQERLKSNLSVFIQAAKKRKESLDHILLFGPPGLGKTTLAYIIANELDVNIKITSGPILNKPADLAGLLTNLKKGDILFIDEIHRMNTTVEEYLYPAMENFMLDIMIDNGPGAKSVRIPLQPFTLVGATTRTGLLSSPMRSRFGFESRISYYNVEDIMNILIRSANILQVEFQKEGLGIIAERSRGTPRIANRLLRRVRDYATIKGNEIIEKGISEHALKMLRIDKEGLDEVDREILMSIIKKYNGGPVGLKTIAASIGEEQDTIEDVYEPYLMIKGFLKRTSRGREATELAYRHIGLSKDINKKQEELF</sequence>
<dbReference type="GO" id="GO:0006310">
    <property type="term" value="P:DNA recombination"/>
    <property type="evidence" value="ECO:0007669"/>
    <property type="project" value="UniProtKB-UniRule"/>
</dbReference>
<dbReference type="SUPFAM" id="SSF52540">
    <property type="entry name" value="P-loop containing nucleoside triphosphate hydrolases"/>
    <property type="match status" value="1"/>
</dbReference>
<dbReference type="Gene3D" id="1.10.10.10">
    <property type="entry name" value="Winged helix-like DNA-binding domain superfamily/Winged helix DNA-binding domain"/>
    <property type="match status" value="1"/>
</dbReference>
<evidence type="ECO:0000256" key="8">
    <source>
        <dbReference type="ARBA" id="ARBA00023204"/>
    </source>
</evidence>
<dbReference type="GO" id="GO:0005737">
    <property type="term" value="C:cytoplasm"/>
    <property type="evidence" value="ECO:0007669"/>
    <property type="project" value="UniProtKB-SubCell"/>
</dbReference>
<comment type="catalytic activity">
    <reaction evidence="9">
        <text>ATP + H2O = ADP + phosphate + H(+)</text>
        <dbReference type="Rhea" id="RHEA:13065"/>
        <dbReference type="ChEBI" id="CHEBI:15377"/>
        <dbReference type="ChEBI" id="CHEBI:15378"/>
        <dbReference type="ChEBI" id="CHEBI:30616"/>
        <dbReference type="ChEBI" id="CHEBI:43474"/>
        <dbReference type="ChEBI" id="CHEBI:456216"/>
    </reaction>
</comment>
<keyword evidence="8 9" id="KW-0234">DNA repair</keyword>
<feature type="region of interest" description="Small ATPAse domain (RuvB-S)" evidence="9">
    <location>
        <begin position="183"/>
        <end position="253"/>
    </location>
</feature>
<dbReference type="InterPro" id="IPR003593">
    <property type="entry name" value="AAA+_ATPase"/>
</dbReference>
<evidence type="ECO:0000256" key="6">
    <source>
        <dbReference type="ARBA" id="ARBA00023125"/>
    </source>
</evidence>
<feature type="binding site" evidence="9">
    <location>
        <position position="63"/>
    </location>
    <ligand>
        <name>ATP</name>
        <dbReference type="ChEBI" id="CHEBI:30616"/>
    </ligand>
</feature>
<feature type="binding site" evidence="9">
    <location>
        <position position="172"/>
    </location>
    <ligand>
        <name>ATP</name>
        <dbReference type="ChEBI" id="CHEBI:30616"/>
    </ligand>
</feature>
<feature type="binding site" evidence="9">
    <location>
        <position position="66"/>
    </location>
    <ligand>
        <name>ATP</name>
        <dbReference type="ChEBI" id="CHEBI:30616"/>
    </ligand>
</feature>
<keyword evidence="3 9" id="KW-0227">DNA damage</keyword>
<dbReference type="NCBIfam" id="NF000868">
    <property type="entry name" value="PRK00080.1"/>
    <property type="match status" value="1"/>
</dbReference>
<evidence type="ECO:0000256" key="7">
    <source>
        <dbReference type="ARBA" id="ARBA00023172"/>
    </source>
</evidence>
<keyword evidence="1 9" id="KW-0963">Cytoplasm</keyword>
<evidence type="ECO:0000256" key="1">
    <source>
        <dbReference type="ARBA" id="ARBA00022490"/>
    </source>
</evidence>
<dbReference type="EMBL" id="QNBD01000261">
    <property type="protein sequence ID" value="RKX68551.1"/>
    <property type="molecule type" value="Genomic_DNA"/>
</dbReference>
<evidence type="ECO:0000256" key="4">
    <source>
        <dbReference type="ARBA" id="ARBA00022801"/>
    </source>
</evidence>
<dbReference type="AlphaFoldDB" id="A0A660SEV5"/>
<comment type="function">
    <text evidence="9">The RuvA-RuvB-RuvC complex processes Holliday junction (HJ) DNA during genetic recombination and DNA repair, while the RuvA-RuvB complex plays an important role in the rescue of blocked DNA replication forks via replication fork reversal (RFR). RuvA specifically binds to HJ cruciform DNA, conferring on it an open structure. The RuvB hexamer acts as an ATP-dependent pump, pulling dsDNA into and through the RuvAB complex. RuvB forms 2 homohexamers on either side of HJ DNA bound by 1 or 2 RuvA tetramers; 4 subunits per hexamer contact DNA at a time. Coordinated motions by a converter formed by DNA-disengaged RuvB subunits stimulates ATP hydrolysis and nucleotide exchange. Immobilization of the converter enables RuvB to convert the ATP-contained energy into a lever motion, pulling 2 nucleotides of DNA out of the RuvA tetramer per ATP hydrolyzed, thus driving DNA branch migration. The RuvB motors rotate together with the DNA substrate, which together with the progressing nucleotide cycle form the mechanistic basis for DNA recombination by continuous HJ branch migration. Branch migration allows RuvC to scan DNA until it finds its consensus sequence, where it cleaves and resolves cruciform DNA.</text>
</comment>
<evidence type="ECO:0000259" key="10">
    <source>
        <dbReference type="SMART" id="SM00382"/>
    </source>
</evidence>
<dbReference type="HAMAP" id="MF_00016">
    <property type="entry name" value="DNA_HJ_migration_RuvB"/>
    <property type="match status" value="1"/>
</dbReference>
<dbReference type="Pfam" id="PF05491">
    <property type="entry name" value="WHD_RuvB"/>
    <property type="match status" value="1"/>
</dbReference>
<keyword evidence="4 9" id="KW-0378">Hydrolase</keyword>
<dbReference type="SUPFAM" id="SSF46785">
    <property type="entry name" value="Winged helix' DNA-binding domain"/>
    <property type="match status" value="1"/>
</dbReference>
<dbReference type="GO" id="GO:0000400">
    <property type="term" value="F:four-way junction DNA binding"/>
    <property type="evidence" value="ECO:0007669"/>
    <property type="project" value="UniProtKB-UniRule"/>
</dbReference>
<dbReference type="InterPro" id="IPR036390">
    <property type="entry name" value="WH_DNA-bd_sf"/>
</dbReference>
<feature type="binding site" evidence="9">
    <location>
        <position position="21"/>
    </location>
    <ligand>
        <name>ATP</name>
        <dbReference type="ChEBI" id="CHEBI:30616"/>
    </ligand>
</feature>
<organism evidence="11 12">
    <name type="scientific">candidate division TA06 bacterium</name>
    <dbReference type="NCBI Taxonomy" id="2250710"/>
    <lineage>
        <taxon>Bacteria</taxon>
        <taxon>Bacteria division TA06</taxon>
    </lineage>
</organism>
<protein>
    <recommendedName>
        <fullName evidence="9">Holliday junction branch migration complex subunit RuvB</fullName>
        <ecNumber evidence="9">3.6.4.-</ecNumber>
    </recommendedName>
</protein>
<keyword evidence="6 9" id="KW-0238">DNA-binding</keyword>
<evidence type="ECO:0000313" key="11">
    <source>
        <dbReference type="EMBL" id="RKX68551.1"/>
    </source>
</evidence>
<dbReference type="EC" id="3.6.4.-" evidence="9"/>
<feature type="region of interest" description="Large ATPase domain (RuvB-L)" evidence="9">
    <location>
        <begin position="2"/>
        <end position="182"/>
    </location>
</feature>
<comment type="similarity">
    <text evidence="9">Belongs to the RuvB family.</text>
</comment>
<dbReference type="Proteomes" id="UP000271125">
    <property type="component" value="Unassembled WGS sequence"/>
</dbReference>
<feature type="binding site" evidence="9">
    <location>
        <position position="219"/>
    </location>
    <ligand>
        <name>ATP</name>
        <dbReference type="ChEBI" id="CHEBI:30616"/>
    </ligand>
</feature>
<dbReference type="GO" id="GO:0006281">
    <property type="term" value="P:DNA repair"/>
    <property type="evidence" value="ECO:0007669"/>
    <property type="project" value="UniProtKB-UniRule"/>
</dbReference>
<evidence type="ECO:0000256" key="2">
    <source>
        <dbReference type="ARBA" id="ARBA00022741"/>
    </source>
</evidence>
<dbReference type="CDD" id="cd00009">
    <property type="entry name" value="AAA"/>
    <property type="match status" value="1"/>
</dbReference>
<dbReference type="InterPro" id="IPR004605">
    <property type="entry name" value="DNA_helicase_Holl-junc_RuvB"/>
</dbReference>
<feature type="binding site" evidence="9">
    <location>
        <position position="182"/>
    </location>
    <ligand>
        <name>ATP</name>
        <dbReference type="ChEBI" id="CHEBI:30616"/>
    </ligand>
</feature>
<feature type="region of interest" description="Head domain (RuvB-H)" evidence="9">
    <location>
        <begin position="256"/>
        <end position="340"/>
    </location>
</feature>
<feature type="binding site" evidence="9">
    <location>
        <position position="67"/>
    </location>
    <ligand>
        <name>ATP</name>
        <dbReference type="ChEBI" id="CHEBI:30616"/>
    </ligand>
</feature>
<keyword evidence="7 9" id="KW-0233">DNA recombination</keyword>
<feature type="binding site" evidence="9">
    <location>
        <position position="316"/>
    </location>
    <ligand>
        <name>DNA</name>
        <dbReference type="ChEBI" id="CHEBI:16991"/>
    </ligand>
</feature>
<accession>A0A660SEV5</accession>
<keyword evidence="11" id="KW-0347">Helicase</keyword>
<dbReference type="GO" id="GO:0016887">
    <property type="term" value="F:ATP hydrolysis activity"/>
    <property type="evidence" value="ECO:0007669"/>
    <property type="project" value="RHEA"/>
</dbReference>
<feature type="binding site" evidence="9">
    <location>
        <position position="67"/>
    </location>
    <ligand>
        <name>Mg(2+)</name>
        <dbReference type="ChEBI" id="CHEBI:18420"/>
    </ligand>
</feature>
<reference evidence="11 12" key="1">
    <citation type="submission" date="2018-06" db="EMBL/GenBank/DDBJ databases">
        <title>Extensive metabolic versatility and redundancy in microbially diverse, dynamic hydrothermal sediments.</title>
        <authorList>
            <person name="Dombrowski N."/>
            <person name="Teske A."/>
            <person name="Baker B.J."/>
        </authorList>
    </citation>
    <scope>NUCLEOTIDE SEQUENCE [LARGE SCALE GENOMIC DNA]</scope>
    <source>
        <strain evidence="11">B10_G13</strain>
    </source>
</reference>
<dbReference type="InterPro" id="IPR041445">
    <property type="entry name" value="AAA_lid_4"/>
</dbReference>
<dbReference type="InterPro" id="IPR008823">
    <property type="entry name" value="RuvB_wg_C"/>
</dbReference>
<comment type="caution">
    <text evidence="11">The sequence shown here is derived from an EMBL/GenBank/DDBJ whole genome shotgun (WGS) entry which is preliminary data.</text>
</comment>
<dbReference type="InterPro" id="IPR008824">
    <property type="entry name" value="RuvB-like_N"/>
</dbReference>
<dbReference type="GO" id="GO:0005524">
    <property type="term" value="F:ATP binding"/>
    <property type="evidence" value="ECO:0007669"/>
    <property type="project" value="UniProtKB-UniRule"/>
</dbReference>
<comment type="subcellular location">
    <subcellularLocation>
        <location evidence="9">Cytoplasm</location>
    </subcellularLocation>
</comment>
<dbReference type="PANTHER" id="PTHR42848">
    <property type="match status" value="1"/>
</dbReference>
<evidence type="ECO:0000313" key="12">
    <source>
        <dbReference type="Proteomes" id="UP000271125"/>
    </source>
</evidence>
<dbReference type="SMART" id="SM00382">
    <property type="entry name" value="AAA"/>
    <property type="match status" value="1"/>
</dbReference>
<dbReference type="Pfam" id="PF17864">
    <property type="entry name" value="AAA_lid_4"/>
    <property type="match status" value="1"/>
</dbReference>
<feature type="binding site" evidence="9">
    <location>
        <position position="311"/>
    </location>
    <ligand>
        <name>DNA</name>
        <dbReference type="ChEBI" id="CHEBI:16991"/>
    </ligand>
</feature>
<proteinExistence type="inferred from homology"/>
<dbReference type="PANTHER" id="PTHR42848:SF1">
    <property type="entry name" value="HOLLIDAY JUNCTION BRANCH MIGRATION COMPLEX SUBUNIT RUVB"/>
    <property type="match status" value="1"/>
</dbReference>
<dbReference type="InterPro" id="IPR036388">
    <property type="entry name" value="WH-like_DNA-bd_sf"/>
</dbReference>
<evidence type="ECO:0000256" key="3">
    <source>
        <dbReference type="ARBA" id="ARBA00022763"/>
    </source>
</evidence>
<dbReference type="NCBIfam" id="TIGR00635">
    <property type="entry name" value="ruvB"/>
    <property type="match status" value="1"/>
</dbReference>
<feature type="binding site" evidence="9">
    <location>
        <position position="22"/>
    </location>
    <ligand>
        <name>ATP</name>
        <dbReference type="ChEBI" id="CHEBI:30616"/>
    </ligand>
</feature>
<name>A0A660SEV5_UNCT6</name>
<evidence type="ECO:0000256" key="5">
    <source>
        <dbReference type="ARBA" id="ARBA00022840"/>
    </source>
</evidence>
<comment type="subunit">
    <text evidence="9">Homohexamer. Forms an RuvA(8)-RuvB(12)-Holliday junction (HJ) complex. HJ DNA is sandwiched between 2 RuvA tetramers; dsDNA enters through RuvA and exits via RuvB. An RuvB hexamer assembles on each DNA strand where it exits the tetramer. Each RuvB hexamer is contacted by two RuvA subunits (via domain III) on 2 adjacent RuvB subunits; this complex drives branch migration. In the full resolvosome a probable DNA-RuvA(4)-RuvB(12)-RuvC(2) complex forms which resolves the HJ.</text>
</comment>
<dbReference type="GO" id="GO:0009378">
    <property type="term" value="F:four-way junction helicase activity"/>
    <property type="evidence" value="ECO:0007669"/>
    <property type="project" value="InterPro"/>
</dbReference>
<dbReference type="GO" id="GO:0048476">
    <property type="term" value="C:Holliday junction resolvase complex"/>
    <property type="evidence" value="ECO:0007669"/>
    <property type="project" value="UniProtKB-UniRule"/>
</dbReference>
<dbReference type="Gene3D" id="1.10.8.60">
    <property type="match status" value="1"/>
</dbReference>
<keyword evidence="5 9" id="KW-0067">ATP-binding</keyword>
<feature type="domain" description="AAA+ ATPase" evidence="10">
    <location>
        <begin position="52"/>
        <end position="183"/>
    </location>
</feature>
<keyword evidence="2 9" id="KW-0547">Nucleotide-binding</keyword>
<feature type="binding site" evidence="9">
    <location>
        <position position="68"/>
    </location>
    <ligand>
        <name>ATP</name>
        <dbReference type="ChEBI" id="CHEBI:30616"/>
    </ligand>
</feature>
<evidence type="ECO:0000256" key="9">
    <source>
        <dbReference type="HAMAP-Rule" id="MF_00016"/>
    </source>
</evidence>
<dbReference type="InterPro" id="IPR027417">
    <property type="entry name" value="P-loop_NTPase"/>
</dbReference>
<gene>
    <name evidence="9" type="primary">ruvB</name>
    <name evidence="11" type="ORF">DRP43_05455</name>
</gene>